<dbReference type="InterPro" id="IPR020616">
    <property type="entry name" value="Thiolase_N"/>
</dbReference>
<feature type="active site" description="Proton acceptor" evidence="9">
    <location>
        <position position="361"/>
    </location>
</feature>
<gene>
    <name evidence="13" type="ORF">TPA0598_05_04810</name>
</gene>
<dbReference type="PIRSF" id="PIRSF000429">
    <property type="entry name" value="Ac-CoA_Ac_transf"/>
    <property type="match status" value="1"/>
</dbReference>
<keyword evidence="6" id="KW-0443">Lipid metabolism</keyword>
<dbReference type="Pfam" id="PF02803">
    <property type="entry name" value="Thiolase_C"/>
    <property type="match status" value="1"/>
</dbReference>
<dbReference type="SUPFAM" id="SSF53901">
    <property type="entry name" value="Thiolase-like"/>
    <property type="match status" value="2"/>
</dbReference>
<accession>A0A0P4R9P8</accession>
<dbReference type="GO" id="GO:0003988">
    <property type="term" value="F:acetyl-CoA C-acyltransferase activity"/>
    <property type="evidence" value="ECO:0007669"/>
    <property type="project" value="TreeGrafter"/>
</dbReference>
<evidence type="ECO:0000256" key="4">
    <source>
        <dbReference type="ARBA" id="ARBA00022832"/>
    </source>
</evidence>
<dbReference type="GO" id="GO:0005737">
    <property type="term" value="C:cytoplasm"/>
    <property type="evidence" value="ECO:0007669"/>
    <property type="project" value="UniProtKB-ARBA"/>
</dbReference>
<organism evidence="13 14">
    <name type="scientific">Streptomyces lydicamycinicus</name>
    <dbReference type="NCBI Taxonomy" id="1546107"/>
    <lineage>
        <taxon>Bacteria</taxon>
        <taxon>Bacillati</taxon>
        <taxon>Actinomycetota</taxon>
        <taxon>Actinomycetes</taxon>
        <taxon>Kitasatosporales</taxon>
        <taxon>Streptomycetaceae</taxon>
        <taxon>Streptomyces</taxon>
    </lineage>
</organism>
<dbReference type="InterPro" id="IPR002155">
    <property type="entry name" value="Thiolase"/>
</dbReference>
<proteinExistence type="inferred from homology"/>
<dbReference type="InterPro" id="IPR050215">
    <property type="entry name" value="Thiolase-like_sf_Thiolase"/>
</dbReference>
<dbReference type="InterPro" id="IPR020617">
    <property type="entry name" value="Thiolase_C"/>
</dbReference>
<comment type="caution">
    <text evidence="13">The sequence shown here is derived from an EMBL/GenBank/DDBJ whole genome shotgun (WGS) entry which is preliminary data.</text>
</comment>
<dbReference type="CDD" id="cd00751">
    <property type="entry name" value="thiolase"/>
    <property type="match status" value="1"/>
</dbReference>
<comment type="subcellular location">
    <subcellularLocation>
        <location evidence="1">Peroxisome</location>
    </subcellularLocation>
</comment>
<dbReference type="OrthoDB" id="9764638at2"/>
<feature type="domain" description="Thiolase N-terminal" evidence="11">
    <location>
        <begin position="5"/>
        <end position="274"/>
    </location>
</feature>
<evidence type="ECO:0000259" key="12">
    <source>
        <dbReference type="Pfam" id="PF02803"/>
    </source>
</evidence>
<dbReference type="AlphaFoldDB" id="A0A0P4R9P8"/>
<sequence length="406" mass="42879">MPEAVIVSAARSPIGRAFKGSLKDLRPDDLTAKIIETALAKVPELDPRDIDDLMLGCGLPGGEQGHNLGRIVAVQMGMDHLPGCTITRYCSSSLQTTRMALHAIKAGEGDAFISAGVETVSRSIKGSSDGLPDTHNPLFADAEARTAARAEQEGADWHDPREDGLIPDAYIAMGQTAENLARLKGITRQDMDEFGVRSQNLAEKAINDGFWEREITPVTLPDGTVVSKDDGPRAGVTVEGVSGLKPVFRPDGLVTAGNCCPLNDGAAALVIMSDTKARELGLTPLARIVSTGVSGLSPEIMGYGPVEASKQALRRAGLSVSDIDLVEINEAFAAQVIPSYRDLGIDLDRLNVNGGAIAVGHPFGMTGARITTTLINSLQWHDKQFGLETMCVGGGQGMAMVIERLS</sequence>
<dbReference type="InterPro" id="IPR020613">
    <property type="entry name" value="Thiolase_CS"/>
</dbReference>
<dbReference type="NCBIfam" id="NF005890">
    <property type="entry name" value="PRK07851.1"/>
    <property type="match status" value="1"/>
</dbReference>
<keyword evidence="8 10" id="KW-0012">Acyltransferase</keyword>
<dbReference type="Pfam" id="PF00108">
    <property type="entry name" value="Thiolase_N"/>
    <property type="match status" value="1"/>
</dbReference>
<keyword evidence="5" id="KW-0809">Transit peptide</keyword>
<dbReference type="Proteomes" id="UP000048965">
    <property type="component" value="Unassembled WGS sequence"/>
</dbReference>
<evidence type="ECO:0000256" key="2">
    <source>
        <dbReference type="ARBA" id="ARBA00010982"/>
    </source>
</evidence>
<evidence type="ECO:0000313" key="14">
    <source>
        <dbReference type="Proteomes" id="UP000048965"/>
    </source>
</evidence>
<keyword evidence="7" id="KW-0576">Peroxisome</keyword>
<keyword evidence="14" id="KW-1185">Reference proteome</keyword>
<evidence type="ECO:0000256" key="9">
    <source>
        <dbReference type="PIRSR" id="PIRSR000429-1"/>
    </source>
</evidence>
<evidence type="ECO:0000256" key="10">
    <source>
        <dbReference type="RuleBase" id="RU003557"/>
    </source>
</evidence>
<reference evidence="13 14" key="2">
    <citation type="journal article" date="2015" name="Stand. Genomic Sci.">
        <title>Draft genome sequence of marine-derived Streptomyces sp. TP-A0598, a producer of anti-MRSA antibiotic lydicamycins.</title>
        <authorList>
            <person name="Komaki H."/>
            <person name="Ichikawa N."/>
            <person name="Hosoyama A."/>
            <person name="Fujita N."/>
            <person name="Igarashi Y."/>
        </authorList>
    </citation>
    <scope>NUCLEOTIDE SEQUENCE [LARGE SCALE GENOMIC DNA]</scope>
    <source>
        <strain evidence="13 14">NBRC 110027</strain>
    </source>
</reference>
<dbReference type="PANTHER" id="PTHR43853:SF8">
    <property type="entry name" value="3-KETOACYL-COA THIOLASE, PEROXISOMAL"/>
    <property type="match status" value="1"/>
</dbReference>
<evidence type="ECO:0000259" key="11">
    <source>
        <dbReference type="Pfam" id="PF00108"/>
    </source>
</evidence>
<feature type="active site" description="Acyl-thioester intermediate" evidence="9">
    <location>
        <position position="90"/>
    </location>
</feature>
<dbReference type="PROSITE" id="PS00737">
    <property type="entry name" value="THIOLASE_2"/>
    <property type="match status" value="1"/>
</dbReference>
<evidence type="ECO:0000256" key="6">
    <source>
        <dbReference type="ARBA" id="ARBA00023098"/>
    </source>
</evidence>
<dbReference type="FunFam" id="3.40.47.10:FF:000013">
    <property type="entry name" value="Acetyl-CoA acetyltransferase"/>
    <property type="match status" value="1"/>
</dbReference>
<evidence type="ECO:0000256" key="5">
    <source>
        <dbReference type="ARBA" id="ARBA00022946"/>
    </source>
</evidence>
<name>A0A0P4R9P8_9ACTN</name>
<keyword evidence="4" id="KW-0276">Fatty acid metabolism</keyword>
<feature type="domain" description="Thiolase C-terminal" evidence="12">
    <location>
        <begin position="282"/>
        <end position="404"/>
    </location>
</feature>
<comment type="similarity">
    <text evidence="2 10">Belongs to the thiolase-like superfamily. Thiolase family.</text>
</comment>
<evidence type="ECO:0000256" key="3">
    <source>
        <dbReference type="ARBA" id="ARBA00022679"/>
    </source>
</evidence>
<evidence type="ECO:0000256" key="1">
    <source>
        <dbReference type="ARBA" id="ARBA00004275"/>
    </source>
</evidence>
<dbReference type="GO" id="GO:0006635">
    <property type="term" value="P:fatty acid beta-oxidation"/>
    <property type="evidence" value="ECO:0007669"/>
    <property type="project" value="TreeGrafter"/>
</dbReference>
<feature type="active site" description="Proton acceptor" evidence="9">
    <location>
        <position position="391"/>
    </location>
</feature>
<dbReference type="Gene3D" id="3.40.47.10">
    <property type="match status" value="1"/>
</dbReference>
<evidence type="ECO:0000256" key="7">
    <source>
        <dbReference type="ARBA" id="ARBA00023140"/>
    </source>
</evidence>
<evidence type="ECO:0000313" key="13">
    <source>
        <dbReference type="EMBL" id="GAO09759.1"/>
    </source>
</evidence>
<dbReference type="NCBIfam" id="TIGR01930">
    <property type="entry name" value="AcCoA-C-Actrans"/>
    <property type="match status" value="1"/>
</dbReference>
<dbReference type="PANTHER" id="PTHR43853">
    <property type="entry name" value="3-KETOACYL-COA THIOLASE, PEROXISOMAL"/>
    <property type="match status" value="1"/>
</dbReference>
<keyword evidence="3 10" id="KW-0808">Transferase</keyword>
<dbReference type="InterPro" id="IPR016039">
    <property type="entry name" value="Thiolase-like"/>
</dbReference>
<dbReference type="GO" id="GO:0010124">
    <property type="term" value="P:phenylacetate catabolic process"/>
    <property type="evidence" value="ECO:0007669"/>
    <property type="project" value="TreeGrafter"/>
</dbReference>
<reference evidence="14" key="1">
    <citation type="submission" date="2014-09" db="EMBL/GenBank/DDBJ databases">
        <title>Whole genome shotgun sequence of Streptomyces sp. NBRC 110027.</title>
        <authorList>
            <person name="Komaki H."/>
            <person name="Ichikawa N."/>
            <person name="Katano-Makiyama Y."/>
            <person name="Hosoyama A."/>
            <person name="Hashimoto M."/>
            <person name="Uohara A."/>
            <person name="Kitahashi Y."/>
            <person name="Ohji S."/>
            <person name="Kimura A."/>
            <person name="Yamazoe A."/>
            <person name="Igarashi Y."/>
            <person name="Fujita N."/>
        </authorList>
    </citation>
    <scope>NUCLEOTIDE SEQUENCE [LARGE SCALE GENOMIC DNA]</scope>
    <source>
        <strain evidence="14">NBRC 110027</strain>
    </source>
</reference>
<evidence type="ECO:0000256" key="8">
    <source>
        <dbReference type="ARBA" id="ARBA00023315"/>
    </source>
</evidence>
<dbReference type="EMBL" id="BBNO01000005">
    <property type="protein sequence ID" value="GAO09759.1"/>
    <property type="molecule type" value="Genomic_DNA"/>
</dbReference>
<dbReference type="RefSeq" id="WP_042156441.1">
    <property type="nucleotide sequence ID" value="NZ_BBNO01000005.1"/>
</dbReference>
<protein>
    <submittedName>
        <fullName evidence="13">Putative acetyl-CoA acetyltransferase</fullName>
    </submittedName>
</protein>